<dbReference type="OrthoDB" id="27214at2759"/>
<protein>
    <submittedName>
        <fullName evidence="1">Uncharacterized protein</fullName>
    </submittedName>
</protein>
<dbReference type="AlphaFoldDB" id="A0A5J4WES9"/>
<accession>A0A5J4WES9</accession>
<dbReference type="Proteomes" id="UP000324800">
    <property type="component" value="Unassembled WGS sequence"/>
</dbReference>
<sequence>MHVQIVGVGAPYPVDRDIRFDVGMATSGSVYNYKSVQYIKSNSSPPLTKKHKSKLPNQFYRIGTDLSWSNKGGYVFTDETSDQLLEYKIIDADF</sequence>
<organism evidence="1 2">
    <name type="scientific">Streblomastix strix</name>
    <dbReference type="NCBI Taxonomy" id="222440"/>
    <lineage>
        <taxon>Eukaryota</taxon>
        <taxon>Metamonada</taxon>
        <taxon>Preaxostyla</taxon>
        <taxon>Oxymonadida</taxon>
        <taxon>Streblomastigidae</taxon>
        <taxon>Streblomastix</taxon>
    </lineage>
</organism>
<reference evidence="1 2" key="1">
    <citation type="submission" date="2019-03" db="EMBL/GenBank/DDBJ databases">
        <title>Single cell metagenomics reveals metabolic interactions within the superorganism composed of flagellate Streblomastix strix and complex community of Bacteroidetes bacteria on its surface.</title>
        <authorList>
            <person name="Treitli S.C."/>
            <person name="Kolisko M."/>
            <person name="Husnik F."/>
            <person name="Keeling P."/>
            <person name="Hampl V."/>
        </authorList>
    </citation>
    <scope>NUCLEOTIDE SEQUENCE [LARGE SCALE GENOMIC DNA]</scope>
    <source>
        <strain evidence="1">ST1C</strain>
    </source>
</reference>
<proteinExistence type="predicted"/>
<gene>
    <name evidence="1" type="ORF">EZS28_010990</name>
</gene>
<evidence type="ECO:0000313" key="1">
    <source>
        <dbReference type="EMBL" id="KAA6393487.1"/>
    </source>
</evidence>
<name>A0A5J4WES9_9EUKA</name>
<evidence type="ECO:0000313" key="2">
    <source>
        <dbReference type="Proteomes" id="UP000324800"/>
    </source>
</evidence>
<dbReference type="EMBL" id="SNRW01002217">
    <property type="protein sequence ID" value="KAA6393487.1"/>
    <property type="molecule type" value="Genomic_DNA"/>
</dbReference>
<comment type="caution">
    <text evidence="1">The sequence shown here is derived from an EMBL/GenBank/DDBJ whole genome shotgun (WGS) entry which is preliminary data.</text>
</comment>